<comment type="caution">
    <text evidence="1">The sequence shown here is derived from an EMBL/GenBank/DDBJ whole genome shotgun (WGS) entry which is preliminary data.</text>
</comment>
<dbReference type="RefSeq" id="WP_143089048.1">
    <property type="nucleotide sequence ID" value="NZ_JAGGDJ010000041.1"/>
</dbReference>
<evidence type="ECO:0008006" key="3">
    <source>
        <dbReference type="Google" id="ProtNLM"/>
    </source>
</evidence>
<evidence type="ECO:0000313" key="1">
    <source>
        <dbReference type="EMBL" id="MBO7747844.1"/>
    </source>
</evidence>
<gene>
    <name evidence="1" type="ORF">I8J29_26995</name>
</gene>
<reference evidence="1 2" key="1">
    <citation type="submission" date="2021-03" db="EMBL/GenBank/DDBJ databases">
        <title>Paenibacillus artemisicola MWE-103 whole genome sequence.</title>
        <authorList>
            <person name="Ham Y.J."/>
        </authorList>
    </citation>
    <scope>NUCLEOTIDE SEQUENCE [LARGE SCALE GENOMIC DNA]</scope>
    <source>
        <strain evidence="1 2">MWE-103</strain>
    </source>
</reference>
<accession>A0ABS3WHP4</accession>
<dbReference type="Proteomes" id="UP000670947">
    <property type="component" value="Unassembled WGS sequence"/>
</dbReference>
<organism evidence="1 2">
    <name type="scientific">Paenibacillus artemisiicola</name>
    <dbReference type="NCBI Taxonomy" id="1172618"/>
    <lineage>
        <taxon>Bacteria</taxon>
        <taxon>Bacillati</taxon>
        <taxon>Bacillota</taxon>
        <taxon>Bacilli</taxon>
        <taxon>Bacillales</taxon>
        <taxon>Paenibacillaceae</taxon>
        <taxon>Paenibacillus</taxon>
    </lineage>
</organism>
<proteinExistence type="predicted"/>
<keyword evidence="2" id="KW-1185">Reference proteome</keyword>
<name>A0ABS3WHP4_9BACL</name>
<sequence>MMRTTSRPDLEISGIGHAGGGEYYGVKLDGVCKVGGTVDCLTFEANGMTSVDGDVRAEQRLESNGKFTCRGGLRSGGMKLEGQITVNGPMQAERLDLNGYAKVRGDCEALQAKVRGALVIEGRLTGDELDVKLEGPFEAESIRARHIAVRHSGKGGLRKLLDSLLPAWQARLRARVIEGDIVELEETTAETVRGRTVIVGPGCSIDCVAYSSDLVVHPQAQVRASYRIES</sequence>
<protein>
    <recommendedName>
        <fullName evidence="3">Cytoskeletal protein CcmA (Bactofilin family)</fullName>
    </recommendedName>
</protein>
<evidence type="ECO:0000313" key="2">
    <source>
        <dbReference type="Proteomes" id="UP000670947"/>
    </source>
</evidence>
<dbReference type="EMBL" id="JAGGDJ010000041">
    <property type="protein sequence ID" value="MBO7747844.1"/>
    <property type="molecule type" value="Genomic_DNA"/>
</dbReference>